<dbReference type="Gramene" id="PUZ60812">
    <property type="protein sequence ID" value="PUZ60812"/>
    <property type="gene ID" value="GQ55_4G193700"/>
</dbReference>
<evidence type="ECO:0000313" key="3">
    <source>
        <dbReference type="Proteomes" id="UP000244336"/>
    </source>
</evidence>
<protein>
    <submittedName>
        <fullName evidence="2">Uncharacterized protein</fullName>
    </submittedName>
</protein>
<proteinExistence type="predicted"/>
<dbReference type="AlphaFoldDB" id="A0A2T7DZ09"/>
<organism evidence="2 3">
    <name type="scientific">Panicum hallii var. hallii</name>
    <dbReference type="NCBI Taxonomy" id="1504633"/>
    <lineage>
        <taxon>Eukaryota</taxon>
        <taxon>Viridiplantae</taxon>
        <taxon>Streptophyta</taxon>
        <taxon>Embryophyta</taxon>
        <taxon>Tracheophyta</taxon>
        <taxon>Spermatophyta</taxon>
        <taxon>Magnoliopsida</taxon>
        <taxon>Liliopsida</taxon>
        <taxon>Poales</taxon>
        <taxon>Poaceae</taxon>
        <taxon>PACMAD clade</taxon>
        <taxon>Panicoideae</taxon>
        <taxon>Panicodae</taxon>
        <taxon>Paniceae</taxon>
        <taxon>Panicinae</taxon>
        <taxon>Panicum</taxon>
        <taxon>Panicum sect. Panicum</taxon>
    </lineage>
</organism>
<sequence>MALAAGRVAGGLRVDRDWRASSVGADGAQQERGPAGVRPSSKHGGRRSSRRWGGGHQWQEHCRSSKARRCTSILRGGIDTAVQIKAPAAQNRYSTRQNGRGKRSPRSSSAARRRSEAEQGPQRAVAEQREAAHGGAGSPTTWPLHKARGGAARCGEQQQAARCGEQRQAARAGARGEQRPAASGRGEEEQRKNMKMTT</sequence>
<dbReference type="Proteomes" id="UP000244336">
    <property type="component" value="Chromosome 4"/>
</dbReference>
<dbReference type="EMBL" id="CM009752">
    <property type="protein sequence ID" value="PUZ60812.1"/>
    <property type="molecule type" value="Genomic_DNA"/>
</dbReference>
<feature type="compositionally biased region" description="Low complexity" evidence="1">
    <location>
        <begin position="155"/>
        <end position="182"/>
    </location>
</feature>
<evidence type="ECO:0000256" key="1">
    <source>
        <dbReference type="SAM" id="MobiDB-lite"/>
    </source>
</evidence>
<evidence type="ECO:0000313" key="2">
    <source>
        <dbReference type="EMBL" id="PUZ60812.1"/>
    </source>
</evidence>
<feature type="compositionally biased region" description="Basic residues" evidence="1">
    <location>
        <begin position="40"/>
        <end position="50"/>
    </location>
</feature>
<name>A0A2T7DZ09_9POAL</name>
<gene>
    <name evidence="2" type="ORF">GQ55_4G193700</name>
</gene>
<feature type="region of interest" description="Disordered" evidence="1">
    <location>
        <begin position="1"/>
        <end position="67"/>
    </location>
</feature>
<feature type="region of interest" description="Disordered" evidence="1">
    <location>
        <begin position="85"/>
        <end position="198"/>
    </location>
</feature>
<reference evidence="2 3" key="1">
    <citation type="submission" date="2018-04" db="EMBL/GenBank/DDBJ databases">
        <title>WGS assembly of Panicum hallii var. hallii HAL2.</title>
        <authorList>
            <person name="Lovell J."/>
            <person name="Jenkins J."/>
            <person name="Lowry D."/>
            <person name="Mamidi S."/>
            <person name="Sreedasyam A."/>
            <person name="Weng X."/>
            <person name="Barry K."/>
            <person name="Bonette J."/>
            <person name="Campitelli B."/>
            <person name="Daum C."/>
            <person name="Gordon S."/>
            <person name="Gould B."/>
            <person name="Lipzen A."/>
            <person name="MacQueen A."/>
            <person name="Palacio-Mejia J."/>
            <person name="Plott C."/>
            <person name="Shakirov E."/>
            <person name="Shu S."/>
            <person name="Yoshinaga Y."/>
            <person name="Zane M."/>
            <person name="Rokhsar D."/>
            <person name="Grimwood J."/>
            <person name="Schmutz J."/>
            <person name="Juenger T."/>
        </authorList>
    </citation>
    <scope>NUCLEOTIDE SEQUENCE [LARGE SCALE GENOMIC DNA]</scope>
    <source>
        <strain evidence="3">cv. HAL2</strain>
    </source>
</reference>
<feature type="compositionally biased region" description="Low complexity" evidence="1">
    <location>
        <begin position="1"/>
        <end position="12"/>
    </location>
</feature>
<accession>A0A2T7DZ09</accession>
<keyword evidence="3" id="KW-1185">Reference proteome</keyword>